<sequence>METRSSKNKKQSGSTAFSKKDTNKRTNKPNPASKSAELDTKVINSSLSNRRAEPHPDKSTKKAPKNYGVSKATTTPSDQKEISEKFKRAYKRKRLEKATLQPKNPQIHLLQKKDESLNPDNLSDISLRNSVTGRSSSPIETPRTRRSLRKQSDTTPNRHENALRYKSPPKSSHNKKRQPVLKTKTFKVKSNDRNVSPKRQTPKEVQAKSPDSTSIKSSPVSDSKPSGIIPAKVKPKGTSVSKRKLSNSSDFNSSQADEKTAQTPIKKRRGLNSLSSSNSDSEYSRGPSTLQSPKRMVKASRLSNPSLDPEERPGRAVEREAVVVLSPGHPSPNLLHWDEFVDRVITIRPNLSKNYTVFILWADGKCTAHCMDEVKLKCPQKLIQFFQNHITASV</sequence>
<name>A0ACC2UQA6_9FUNG</name>
<evidence type="ECO:0000313" key="1">
    <source>
        <dbReference type="EMBL" id="KAJ9089305.1"/>
    </source>
</evidence>
<proteinExistence type="predicted"/>
<accession>A0ACC2UQA6</accession>
<dbReference type="EMBL" id="QTSX02000054">
    <property type="protein sequence ID" value="KAJ9089305.1"/>
    <property type="molecule type" value="Genomic_DNA"/>
</dbReference>
<protein>
    <submittedName>
        <fullName evidence="1">Uncharacterized protein</fullName>
    </submittedName>
</protein>
<gene>
    <name evidence="1" type="ORF">DSO57_1014259</name>
</gene>
<comment type="caution">
    <text evidence="1">The sequence shown here is derived from an EMBL/GenBank/DDBJ whole genome shotgun (WGS) entry which is preliminary data.</text>
</comment>
<keyword evidence="2" id="KW-1185">Reference proteome</keyword>
<reference evidence="1" key="1">
    <citation type="submission" date="2022-04" db="EMBL/GenBank/DDBJ databases">
        <title>Genome of the entomopathogenic fungus Entomophthora muscae.</title>
        <authorList>
            <person name="Elya C."/>
            <person name="Lovett B.R."/>
            <person name="Lee E."/>
            <person name="Macias A.M."/>
            <person name="Hajek A.E."/>
            <person name="De Bivort B.L."/>
            <person name="Kasson M.T."/>
            <person name="De Fine Licht H.H."/>
            <person name="Stajich J.E."/>
        </authorList>
    </citation>
    <scope>NUCLEOTIDE SEQUENCE</scope>
    <source>
        <strain evidence="1">Berkeley</strain>
    </source>
</reference>
<organism evidence="1 2">
    <name type="scientific">Entomophthora muscae</name>
    <dbReference type="NCBI Taxonomy" id="34485"/>
    <lineage>
        <taxon>Eukaryota</taxon>
        <taxon>Fungi</taxon>
        <taxon>Fungi incertae sedis</taxon>
        <taxon>Zoopagomycota</taxon>
        <taxon>Entomophthoromycotina</taxon>
        <taxon>Entomophthoromycetes</taxon>
        <taxon>Entomophthorales</taxon>
        <taxon>Entomophthoraceae</taxon>
        <taxon>Entomophthora</taxon>
    </lineage>
</organism>
<dbReference type="Proteomes" id="UP001165960">
    <property type="component" value="Unassembled WGS sequence"/>
</dbReference>
<evidence type="ECO:0000313" key="2">
    <source>
        <dbReference type="Proteomes" id="UP001165960"/>
    </source>
</evidence>